<gene>
    <name evidence="2" type="ORF">KDL28_12040</name>
</gene>
<dbReference type="PROSITE" id="PS52050">
    <property type="entry name" value="WYL"/>
    <property type="match status" value="1"/>
</dbReference>
<feature type="domain" description="WYL" evidence="1">
    <location>
        <begin position="2"/>
        <end position="48"/>
    </location>
</feature>
<dbReference type="Proteomes" id="UP001165283">
    <property type="component" value="Unassembled WGS sequence"/>
</dbReference>
<dbReference type="EMBL" id="JAGSOV010000024">
    <property type="protein sequence ID" value="MCO1655783.1"/>
    <property type="molecule type" value="Genomic_DNA"/>
</dbReference>
<organism evidence="2 3">
    <name type="scientific">Pseudonocardia humida</name>
    <dbReference type="NCBI Taxonomy" id="2800819"/>
    <lineage>
        <taxon>Bacteria</taxon>
        <taxon>Bacillati</taxon>
        <taxon>Actinomycetota</taxon>
        <taxon>Actinomycetes</taxon>
        <taxon>Pseudonocardiales</taxon>
        <taxon>Pseudonocardiaceae</taxon>
        <taxon>Pseudonocardia</taxon>
    </lineage>
</organism>
<reference evidence="2" key="1">
    <citation type="submission" date="2021-04" db="EMBL/GenBank/DDBJ databases">
        <title>Pseudonocardia sp. nov., isolated from sandy soil of mangrove forest.</title>
        <authorList>
            <person name="Zan Z."/>
            <person name="Huang R."/>
            <person name="Liu W."/>
        </authorList>
    </citation>
    <scope>NUCLEOTIDE SEQUENCE</scope>
    <source>
        <strain evidence="2">S2-4</strain>
    </source>
</reference>
<accession>A0ABT0ZYF6</accession>
<protein>
    <recommendedName>
        <fullName evidence="1">WYL domain-containing protein</fullName>
    </recommendedName>
</protein>
<sequence>MRFQYRNRAGDRTLRDIRPHEARDGYLMAWCHLRGDERGFAVRGIEAVGLAE</sequence>
<dbReference type="Pfam" id="PF13280">
    <property type="entry name" value="WYL"/>
    <property type="match status" value="1"/>
</dbReference>
<evidence type="ECO:0000313" key="3">
    <source>
        <dbReference type="Proteomes" id="UP001165283"/>
    </source>
</evidence>
<evidence type="ECO:0000313" key="2">
    <source>
        <dbReference type="EMBL" id="MCO1655783.1"/>
    </source>
</evidence>
<evidence type="ECO:0000259" key="1">
    <source>
        <dbReference type="Pfam" id="PF13280"/>
    </source>
</evidence>
<proteinExistence type="predicted"/>
<comment type="caution">
    <text evidence="2">The sequence shown here is derived from an EMBL/GenBank/DDBJ whole genome shotgun (WGS) entry which is preliminary data.</text>
</comment>
<dbReference type="InterPro" id="IPR026881">
    <property type="entry name" value="WYL_dom"/>
</dbReference>
<name>A0ABT0ZYF6_9PSEU</name>
<keyword evidence="3" id="KW-1185">Reference proteome</keyword>